<dbReference type="EC" id="2.1.1.228" evidence="5 15"/>
<evidence type="ECO:0000256" key="7">
    <source>
        <dbReference type="ARBA" id="ARBA00022490"/>
    </source>
</evidence>
<keyword evidence="10 15" id="KW-0949">S-adenosyl-L-methionine</keyword>
<evidence type="ECO:0000313" key="20">
    <source>
        <dbReference type="Proteomes" id="UP000526408"/>
    </source>
</evidence>
<comment type="similarity">
    <text evidence="3 15 17">Belongs to the RNA methyltransferase TrmD family.</text>
</comment>
<evidence type="ECO:0000256" key="2">
    <source>
        <dbReference type="ARBA" id="ARBA00004496"/>
    </source>
</evidence>
<evidence type="ECO:0000259" key="18">
    <source>
        <dbReference type="Pfam" id="PF01746"/>
    </source>
</evidence>
<evidence type="ECO:0000256" key="16">
    <source>
        <dbReference type="PIRSR" id="PIRSR000386-1"/>
    </source>
</evidence>
<evidence type="ECO:0000256" key="13">
    <source>
        <dbReference type="ARBA" id="ARBA00033392"/>
    </source>
</evidence>
<dbReference type="Proteomes" id="UP000526408">
    <property type="component" value="Unassembled WGS sequence"/>
</dbReference>
<dbReference type="InterPro" id="IPR023148">
    <property type="entry name" value="tRNA_m1G_MeTrfase_C_sf"/>
</dbReference>
<evidence type="ECO:0000256" key="12">
    <source>
        <dbReference type="ARBA" id="ARBA00029736"/>
    </source>
</evidence>
<dbReference type="InterPro" id="IPR029026">
    <property type="entry name" value="tRNA_m1G_MTases_N"/>
</dbReference>
<dbReference type="PIRSF" id="PIRSF000386">
    <property type="entry name" value="tRNA_mtase"/>
    <property type="match status" value="1"/>
</dbReference>
<keyword evidence="9 15" id="KW-0808">Transferase</keyword>
<dbReference type="PANTHER" id="PTHR46417:SF1">
    <property type="entry name" value="TRNA (GUANINE-N(1)-)-METHYLTRANSFERASE"/>
    <property type="match status" value="1"/>
</dbReference>
<dbReference type="PANTHER" id="PTHR46417">
    <property type="entry name" value="TRNA (GUANINE-N(1)-)-METHYLTRANSFERASE"/>
    <property type="match status" value="1"/>
</dbReference>
<evidence type="ECO:0000256" key="5">
    <source>
        <dbReference type="ARBA" id="ARBA00012807"/>
    </source>
</evidence>
<dbReference type="SUPFAM" id="SSF75217">
    <property type="entry name" value="alpha/beta knot"/>
    <property type="match status" value="1"/>
</dbReference>
<feature type="binding site" evidence="15 16">
    <location>
        <begin position="169"/>
        <end position="174"/>
    </location>
    <ligand>
        <name>S-adenosyl-L-methionine</name>
        <dbReference type="ChEBI" id="CHEBI:59789"/>
    </ligand>
</feature>
<keyword evidence="7 15" id="KW-0963">Cytoplasm</keyword>
<reference evidence="19 20" key="1">
    <citation type="submission" date="2020-04" db="EMBL/GenBank/DDBJ databases">
        <authorList>
            <person name="Yoon J."/>
        </authorList>
    </citation>
    <scope>NUCLEOTIDE SEQUENCE [LARGE SCALE GENOMIC DNA]</scope>
    <source>
        <strain evidence="19 20">KMU-115</strain>
    </source>
</reference>
<dbReference type="AlphaFoldDB" id="A0A7X6JW39"/>
<evidence type="ECO:0000256" key="17">
    <source>
        <dbReference type="RuleBase" id="RU003464"/>
    </source>
</evidence>
<feature type="domain" description="tRNA methyltransferase TRMD/TRM10-type" evidence="18">
    <location>
        <begin position="37"/>
        <end position="261"/>
    </location>
</feature>
<dbReference type="InterPro" id="IPR016009">
    <property type="entry name" value="tRNA_MeTrfase_TRMD/TRM10"/>
</dbReference>
<keyword evidence="20" id="KW-1185">Reference proteome</keyword>
<dbReference type="Pfam" id="PF01746">
    <property type="entry name" value="tRNA_m1G_MT"/>
    <property type="match status" value="1"/>
</dbReference>
<evidence type="ECO:0000256" key="14">
    <source>
        <dbReference type="ARBA" id="ARBA00047783"/>
    </source>
</evidence>
<evidence type="ECO:0000256" key="11">
    <source>
        <dbReference type="ARBA" id="ARBA00022694"/>
    </source>
</evidence>
<evidence type="ECO:0000256" key="3">
    <source>
        <dbReference type="ARBA" id="ARBA00007630"/>
    </source>
</evidence>
<comment type="function">
    <text evidence="1 15 17">Specifically methylates guanosine-37 in various tRNAs.</text>
</comment>
<keyword evidence="8 15" id="KW-0489">Methyltransferase</keyword>
<evidence type="ECO:0000313" key="19">
    <source>
        <dbReference type="EMBL" id="NKX43305.1"/>
    </source>
</evidence>
<dbReference type="GO" id="GO:0052906">
    <property type="term" value="F:tRNA (guanine(37)-N1)-methyltransferase activity"/>
    <property type="evidence" value="ECO:0007669"/>
    <property type="project" value="UniProtKB-UniRule"/>
</dbReference>
<dbReference type="EMBL" id="JAAZQQ010000001">
    <property type="protein sequence ID" value="NKX43305.1"/>
    <property type="molecule type" value="Genomic_DNA"/>
</dbReference>
<comment type="caution">
    <text evidence="19">The sequence shown here is derived from an EMBL/GenBank/DDBJ whole genome shotgun (WGS) entry which is preliminary data.</text>
</comment>
<organism evidence="19 20">
    <name type="scientific">Roseicyclus persicicus</name>
    <dbReference type="NCBI Taxonomy" id="2650661"/>
    <lineage>
        <taxon>Bacteria</taxon>
        <taxon>Pseudomonadati</taxon>
        <taxon>Pseudomonadota</taxon>
        <taxon>Alphaproteobacteria</taxon>
        <taxon>Rhodobacterales</taxon>
        <taxon>Roseobacteraceae</taxon>
        <taxon>Roseicyclus</taxon>
    </lineage>
</organism>
<evidence type="ECO:0000256" key="10">
    <source>
        <dbReference type="ARBA" id="ARBA00022691"/>
    </source>
</evidence>
<proteinExistence type="inferred from homology"/>
<dbReference type="InterPro" id="IPR002649">
    <property type="entry name" value="tRNA_m1G_MeTrfase_TrmD"/>
</dbReference>
<evidence type="ECO:0000256" key="9">
    <source>
        <dbReference type="ARBA" id="ARBA00022679"/>
    </source>
</evidence>
<gene>
    <name evidence="15 19" type="primary">trmD</name>
    <name evidence="19" type="ORF">HCU73_01785</name>
</gene>
<accession>A0A7X6JW39</accession>
<evidence type="ECO:0000256" key="4">
    <source>
        <dbReference type="ARBA" id="ARBA00011738"/>
    </source>
</evidence>
<dbReference type="CDD" id="cd18080">
    <property type="entry name" value="TrmD-like"/>
    <property type="match status" value="1"/>
</dbReference>
<dbReference type="Gene3D" id="1.10.1270.20">
    <property type="entry name" value="tRNA(m1g37)methyltransferase, domain 2"/>
    <property type="match status" value="1"/>
</dbReference>
<dbReference type="InterPro" id="IPR029028">
    <property type="entry name" value="Alpha/beta_knot_MTases"/>
</dbReference>
<evidence type="ECO:0000256" key="6">
    <source>
        <dbReference type="ARBA" id="ARBA00014679"/>
    </source>
</evidence>
<evidence type="ECO:0000256" key="1">
    <source>
        <dbReference type="ARBA" id="ARBA00002634"/>
    </source>
</evidence>
<protein>
    <recommendedName>
        <fullName evidence="6 15">tRNA (guanine-N(1)-)-methyltransferase</fullName>
        <ecNumber evidence="5 15">2.1.1.228</ecNumber>
    </recommendedName>
    <alternativeName>
        <fullName evidence="12 15">M1G-methyltransferase</fullName>
    </alternativeName>
    <alternativeName>
        <fullName evidence="13 15">tRNA [GM37] methyltransferase</fullName>
    </alternativeName>
</protein>
<dbReference type="Gene3D" id="3.40.1280.10">
    <property type="match status" value="1"/>
</dbReference>
<dbReference type="NCBIfam" id="NF000648">
    <property type="entry name" value="PRK00026.1"/>
    <property type="match status" value="1"/>
</dbReference>
<dbReference type="GO" id="GO:0005829">
    <property type="term" value="C:cytosol"/>
    <property type="evidence" value="ECO:0007669"/>
    <property type="project" value="TreeGrafter"/>
</dbReference>
<comment type="subunit">
    <text evidence="4 15 17">Homodimer.</text>
</comment>
<dbReference type="GO" id="GO:0002939">
    <property type="term" value="P:tRNA N1-guanine methylation"/>
    <property type="evidence" value="ECO:0007669"/>
    <property type="project" value="TreeGrafter"/>
</dbReference>
<dbReference type="HAMAP" id="MF_00605">
    <property type="entry name" value="TrmD"/>
    <property type="match status" value="1"/>
</dbReference>
<keyword evidence="11 15" id="KW-0819">tRNA processing</keyword>
<evidence type="ECO:0000256" key="8">
    <source>
        <dbReference type="ARBA" id="ARBA00022603"/>
    </source>
</evidence>
<comment type="subcellular location">
    <subcellularLocation>
        <location evidence="2 15 17">Cytoplasm</location>
    </subcellularLocation>
</comment>
<evidence type="ECO:0000256" key="15">
    <source>
        <dbReference type="HAMAP-Rule" id="MF_00605"/>
    </source>
</evidence>
<name>A0A7X6JW39_9RHOB</name>
<dbReference type="RefSeq" id="WP_168621682.1">
    <property type="nucleotide sequence ID" value="NZ_JAAZQQ010000001.1"/>
</dbReference>
<sequence>MSDAPGRSHGRLAISASLKPRELMSDTPRLKGAWCAKVVTLFPELFPGVLGASLTGKALQTGLWALEPIDLRVFGTGKHRQVDDTPAGGGAGLVMKPDVVGRALSMAATGTPADPARWPRVYLSPRGKPFTQADARRFAAAEGMTLLCGRFEGVDERVIEEFALEEISLGDFVLTGGEIAAQAVLDATVRLIPGVLGNAASTEEESFSDGLLEHPQYTQPREWKGREIPTVLLSGNHGAVAKWRRAEAERLTAERRPDLWAAYLARKDG</sequence>
<feature type="binding site" evidence="15 16">
    <location>
        <position position="149"/>
    </location>
    <ligand>
        <name>S-adenosyl-L-methionine</name>
        <dbReference type="ChEBI" id="CHEBI:59789"/>
    </ligand>
</feature>
<comment type="catalytic activity">
    <reaction evidence="14 15 17">
        <text>guanosine(37) in tRNA + S-adenosyl-L-methionine = N(1)-methylguanosine(37) in tRNA + S-adenosyl-L-homocysteine + H(+)</text>
        <dbReference type="Rhea" id="RHEA:36899"/>
        <dbReference type="Rhea" id="RHEA-COMP:10145"/>
        <dbReference type="Rhea" id="RHEA-COMP:10147"/>
        <dbReference type="ChEBI" id="CHEBI:15378"/>
        <dbReference type="ChEBI" id="CHEBI:57856"/>
        <dbReference type="ChEBI" id="CHEBI:59789"/>
        <dbReference type="ChEBI" id="CHEBI:73542"/>
        <dbReference type="ChEBI" id="CHEBI:74269"/>
        <dbReference type="EC" id="2.1.1.228"/>
    </reaction>
</comment>
<dbReference type="NCBIfam" id="TIGR00088">
    <property type="entry name" value="trmD"/>
    <property type="match status" value="1"/>
</dbReference>